<proteinExistence type="predicted"/>
<evidence type="ECO:0000313" key="2">
    <source>
        <dbReference type="Proteomes" id="UP000326837"/>
    </source>
</evidence>
<organism evidence="1 2">
    <name type="scientific">Lacipirellula parvula</name>
    <dbReference type="NCBI Taxonomy" id="2650471"/>
    <lineage>
        <taxon>Bacteria</taxon>
        <taxon>Pseudomonadati</taxon>
        <taxon>Planctomycetota</taxon>
        <taxon>Planctomycetia</taxon>
        <taxon>Pirellulales</taxon>
        <taxon>Lacipirellulaceae</taxon>
        <taxon>Lacipirellula</taxon>
    </lineage>
</organism>
<dbReference type="InterPro" id="IPR014174">
    <property type="entry name" value="CRISPR-assoc_prot_Cas6/Cmx6"/>
</dbReference>
<accession>A0A5K7X3J4</accession>
<name>A0A5K7X3J4_9BACT</name>
<evidence type="ECO:0008006" key="3">
    <source>
        <dbReference type="Google" id="ProtNLM"/>
    </source>
</evidence>
<gene>
    <name evidence="1" type="ORF">PLANPX_0702</name>
</gene>
<protein>
    <recommendedName>
        <fullName evidence="3">CRISPR-associated protein</fullName>
    </recommendedName>
</protein>
<keyword evidence="2" id="KW-1185">Reference proteome</keyword>
<dbReference type="AlphaFoldDB" id="A0A5K7X3J4"/>
<dbReference type="NCBIfam" id="TIGR02807">
    <property type="entry name" value="cas6_cmx6"/>
    <property type="match status" value="1"/>
</dbReference>
<sequence>MHIDLSYRLSGNQPIHCDHGYALFASVSRLLPEVHAENGIAIHPIGGRQNGDRQMTLMPWSTLSFRVAAEKIPVLLSLAGKSLVLHDATVRVGVPEVRTLAPATALRSRLVVIKVAHTDAAALTAETFAAAARKQMEQLAISSEVMLSIGKRRTLRMKQREVVGYEVIVEGLTAEESIALQENGIGGKRHMGCGVFLPLGEKVMP</sequence>
<dbReference type="KEGG" id="lpav:PLANPX_0702"/>
<evidence type="ECO:0000313" key="1">
    <source>
        <dbReference type="EMBL" id="BBO31090.1"/>
    </source>
</evidence>
<dbReference type="Proteomes" id="UP000326837">
    <property type="component" value="Chromosome"/>
</dbReference>
<dbReference type="RefSeq" id="WP_152097292.1">
    <property type="nucleotide sequence ID" value="NZ_AP021861.1"/>
</dbReference>
<dbReference type="EMBL" id="AP021861">
    <property type="protein sequence ID" value="BBO31090.1"/>
    <property type="molecule type" value="Genomic_DNA"/>
</dbReference>
<reference evidence="2" key="1">
    <citation type="submission" date="2019-10" db="EMBL/GenBank/DDBJ databases">
        <title>Lacipirellula parvula gen. nov., sp. nov., representing a lineage of planctomycetes widespread in freshwater anoxic habitats, and description of the family Lacipirellulaceae.</title>
        <authorList>
            <person name="Dedysh S.N."/>
            <person name="Kulichevskaya I.S."/>
            <person name="Beletsky A.V."/>
            <person name="Rakitin A.L."/>
            <person name="Mardanov A.V."/>
            <person name="Ivanova A.A."/>
            <person name="Saltykova V.X."/>
            <person name="Rijpstra W.I.C."/>
            <person name="Sinninghe Damste J.S."/>
            <person name="Ravin N.V."/>
        </authorList>
    </citation>
    <scope>NUCLEOTIDE SEQUENCE [LARGE SCALE GENOMIC DNA]</scope>
    <source>
        <strain evidence="2">PX69</strain>
    </source>
</reference>
<dbReference type="Pfam" id="PF09559">
    <property type="entry name" value="Cas6"/>
    <property type="match status" value="1"/>
</dbReference>